<keyword evidence="11" id="KW-0472">Membrane</keyword>
<keyword evidence="4" id="KW-0808">Transferase</keyword>
<keyword evidence="6" id="KW-0479">Metal-binding</keyword>
<evidence type="ECO:0000256" key="5">
    <source>
        <dbReference type="ARBA" id="ARBA00022692"/>
    </source>
</evidence>
<evidence type="ECO:0000256" key="6">
    <source>
        <dbReference type="ARBA" id="ARBA00022723"/>
    </source>
</evidence>
<dbReference type="InterPro" id="IPR043538">
    <property type="entry name" value="XYLT"/>
</dbReference>
<evidence type="ECO:0000256" key="11">
    <source>
        <dbReference type="ARBA" id="ARBA00023136"/>
    </source>
</evidence>
<evidence type="ECO:0000256" key="10">
    <source>
        <dbReference type="ARBA" id="ARBA00023034"/>
    </source>
</evidence>
<keyword evidence="5" id="KW-0812">Transmembrane</keyword>
<keyword evidence="16" id="KW-1185">Reference proteome</keyword>
<evidence type="ECO:0000256" key="9">
    <source>
        <dbReference type="ARBA" id="ARBA00022989"/>
    </source>
</evidence>
<dbReference type="EMBL" id="JAVLSJ010000001">
    <property type="protein sequence ID" value="MDR9846933.1"/>
    <property type="molecule type" value="Genomic_DNA"/>
</dbReference>
<sequence>MKIAYLILAHNNPRLLERLIAELSSERATFVLHIDSKADITQFERLRAMPRVLFCDKRINGAWGDFSLVQATLNMMELALQHEPQTGRVVLLSGSTLPVQPRSYIEDFFQRQADVNFMEAYPMPNEEYGKRIGRLAHYWVRRARPLMRYRWKLQDLIIRYAPLRDYRKALGELQPMAGSQWWAVTGEACRYMLDYHRQHPRLASFCKHVDCPDEFFFQTILGNSEHGKDLQPSITYTDWQPKRDSPETLTQSYLAHFAQPVVMASERHNCPLPGGEVLFARKFNEEPWQVVETLLENNQRKAQTTLSPH</sequence>
<dbReference type="InterPro" id="IPR003406">
    <property type="entry name" value="Glyco_trans_14"/>
</dbReference>
<dbReference type="Proteomes" id="UP001246576">
    <property type="component" value="Unassembled WGS sequence"/>
</dbReference>
<evidence type="ECO:0000256" key="1">
    <source>
        <dbReference type="ARBA" id="ARBA00004323"/>
    </source>
</evidence>
<comment type="subcellular location">
    <subcellularLocation>
        <location evidence="2">Endoplasmic reticulum membrane</location>
        <topology evidence="2">Single-pass type II membrane protein</topology>
    </subcellularLocation>
    <subcellularLocation>
        <location evidence="1">Golgi apparatus membrane</location>
        <topology evidence="1">Single-pass type II membrane protein</topology>
    </subcellularLocation>
</comment>
<accession>A0ABU2EGC6</accession>
<reference evidence="15" key="1">
    <citation type="submission" date="2023-09" db="EMBL/GenBank/DDBJ databases">
        <title>Description of first Herbaspirillum huttiense subsp. nephrolepsisexaltata and Herbaspirillum huttiense subsp. lycopersicon.</title>
        <authorList>
            <person name="Poudel M."/>
            <person name="Sharma A."/>
            <person name="Goss E."/>
            <person name="Tapia J.H."/>
            <person name="Harmon C.M."/>
            <person name="Jones J.B."/>
        </authorList>
    </citation>
    <scope>NUCLEOTIDE SEQUENCE</scope>
    <source>
        <strain evidence="15">SE1</strain>
    </source>
</reference>
<evidence type="ECO:0000256" key="4">
    <source>
        <dbReference type="ARBA" id="ARBA00022679"/>
    </source>
</evidence>
<keyword evidence="3" id="KW-0328">Glycosyltransferase</keyword>
<evidence type="ECO:0000256" key="8">
    <source>
        <dbReference type="ARBA" id="ARBA00022968"/>
    </source>
</evidence>
<comment type="caution">
    <text evidence="15">The sequence shown here is derived from an EMBL/GenBank/DDBJ whole genome shotgun (WGS) entry which is preliminary data.</text>
</comment>
<keyword evidence="12" id="KW-1015">Disulfide bond</keyword>
<name>A0ABU2EGC6_9BURK</name>
<evidence type="ECO:0000313" key="15">
    <source>
        <dbReference type="EMBL" id="MDR9846933.1"/>
    </source>
</evidence>
<dbReference type="PANTHER" id="PTHR46025">
    <property type="entry name" value="XYLOSYLTRANSFERASE OXT"/>
    <property type="match status" value="1"/>
</dbReference>
<protein>
    <recommendedName>
        <fullName evidence="14">Peptide O-xylosyltransferase</fullName>
    </recommendedName>
</protein>
<gene>
    <name evidence="15" type="ORF">RI048_01755</name>
</gene>
<dbReference type="Pfam" id="PF02485">
    <property type="entry name" value="Branch"/>
    <property type="match status" value="1"/>
</dbReference>
<keyword evidence="7" id="KW-0256">Endoplasmic reticulum</keyword>
<keyword evidence="9" id="KW-1133">Transmembrane helix</keyword>
<evidence type="ECO:0000256" key="7">
    <source>
        <dbReference type="ARBA" id="ARBA00022824"/>
    </source>
</evidence>
<proteinExistence type="predicted"/>
<keyword evidence="8" id="KW-0735">Signal-anchor</keyword>
<evidence type="ECO:0000256" key="13">
    <source>
        <dbReference type="ARBA" id="ARBA00023180"/>
    </source>
</evidence>
<evidence type="ECO:0000313" key="16">
    <source>
        <dbReference type="Proteomes" id="UP001246576"/>
    </source>
</evidence>
<keyword evidence="13" id="KW-0325">Glycoprotein</keyword>
<dbReference type="PANTHER" id="PTHR46025:SF3">
    <property type="entry name" value="XYLOSYLTRANSFERASE OXT"/>
    <property type="match status" value="1"/>
</dbReference>
<organism evidence="15 16">
    <name type="scientific">Herbaspirillum huttiense subsp. lycopersici</name>
    <dbReference type="NCBI Taxonomy" id="3074428"/>
    <lineage>
        <taxon>Bacteria</taxon>
        <taxon>Pseudomonadati</taxon>
        <taxon>Pseudomonadota</taxon>
        <taxon>Betaproteobacteria</taxon>
        <taxon>Burkholderiales</taxon>
        <taxon>Oxalobacteraceae</taxon>
        <taxon>Herbaspirillum</taxon>
    </lineage>
</organism>
<keyword evidence="10" id="KW-0333">Golgi apparatus</keyword>
<evidence type="ECO:0000256" key="2">
    <source>
        <dbReference type="ARBA" id="ARBA00004648"/>
    </source>
</evidence>
<evidence type="ECO:0000256" key="14">
    <source>
        <dbReference type="ARBA" id="ARBA00042865"/>
    </source>
</evidence>
<dbReference type="RefSeq" id="WP_310157343.1">
    <property type="nucleotide sequence ID" value="NZ_JAVLSJ010000001.1"/>
</dbReference>
<evidence type="ECO:0000256" key="12">
    <source>
        <dbReference type="ARBA" id="ARBA00023157"/>
    </source>
</evidence>
<evidence type="ECO:0000256" key="3">
    <source>
        <dbReference type="ARBA" id="ARBA00022676"/>
    </source>
</evidence>